<evidence type="ECO:0000259" key="1">
    <source>
        <dbReference type="Pfam" id="PF03551"/>
    </source>
</evidence>
<name>A0A2S6NFD3_9HYPH</name>
<dbReference type="Gene3D" id="1.10.10.10">
    <property type="entry name" value="Winged helix-like DNA-binding domain superfamily/Winged helix DNA-binding domain"/>
    <property type="match status" value="1"/>
</dbReference>
<proteinExistence type="predicted"/>
<comment type="caution">
    <text evidence="2">The sequence shown here is derived from an EMBL/GenBank/DDBJ whole genome shotgun (WGS) entry which is preliminary data.</text>
</comment>
<evidence type="ECO:0000313" key="2">
    <source>
        <dbReference type="EMBL" id="PPQ33316.1"/>
    </source>
</evidence>
<feature type="domain" description="Transcription regulator PadR N-terminal" evidence="1">
    <location>
        <begin position="17"/>
        <end position="88"/>
    </location>
</feature>
<dbReference type="OrthoDB" id="122286at2"/>
<dbReference type="InterPro" id="IPR036388">
    <property type="entry name" value="WH-like_DNA-bd_sf"/>
</dbReference>
<dbReference type="InterPro" id="IPR036390">
    <property type="entry name" value="WH_DNA-bd_sf"/>
</dbReference>
<dbReference type="AlphaFoldDB" id="A0A2S6NFD3"/>
<evidence type="ECO:0000313" key="3">
    <source>
        <dbReference type="Proteomes" id="UP000239089"/>
    </source>
</evidence>
<reference evidence="2 3" key="1">
    <citation type="journal article" date="2018" name="Arch. Microbiol.">
        <title>New insights into the metabolic potential of the phototrophic purple bacterium Rhodopila globiformis DSM 161(T) from its draft genome sequence and evidence for a vanadium-dependent nitrogenase.</title>
        <authorList>
            <person name="Imhoff J.F."/>
            <person name="Rahn T."/>
            <person name="Kunzel S."/>
            <person name="Neulinger S.C."/>
        </authorList>
    </citation>
    <scope>NUCLEOTIDE SEQUENCE [LARGE SCALE GENOMIC DNA]</scope>
    <source>
        <strain evidence="2 3">DSM 16996</strain>
    </source>
</reference>
<dbReference type="InterPro" id="IPR005149">
    <property type="entry name" value="Tscrpt_reg_PadR_N"/>
</dbReference>
<accession>A0A2S6NFD3</accession>
<protein>
    <submittedName>
        <fullName evidence="2">PadR family transcriptional regulator</fullName>
    </submittedName>
</protein>
<dbReference type="Proteomes" id="UP000239089">
    <property type="component" value="Unassembled WGS sequence"/>
</dbReference>
<keyword evidence="3" id="KW-1185">Reference proteome</keyword>
<dbReference type="EMBL" id="NHSJ01000023">
    <property type="protein sequence ID" value="PPQ33316.1"/>
    <property type="molecule type" value="Genomic_DNA"/>
</dbReference>
<dbReference type="InterPro" id="IPR052509">
    <property type="entry name" value="Metal_resp_DNA-bind_regulator"/>
</dbReference>
<dbReference type="RefSeq" id="WP_104506222.1">
    <property type="nucleotide sequence ID" value="NZ_JACIGC010000037.1"/>
</dbReference>
<dbReference type="Pfam" id="PF03551">
    <property type="entry name" value="PadR"/>
    <property type="match status" value="1"/>
</dbReference>
<dbReference type="PANTHER" id="PTHR33169">
    <property type="entry name" value="PADR-FAMILY TRANSCRIPTIONAL REGULATOR"/>
    <property type="match status" value="1"/>
</dbReference>
<sequence length="117" mass="12888">MSTTSPRQQSRHLPAFVLLALARAPMHGGALQAALNRDLPSLKTDSAAVYRTLKTLEKEGEIAGDWDTSGAGPAIRVYRLTAAGWDRLDFWLADIRDRMANLAFFVEAHGKLKRPEA</sequence>
<dbReference type="SUPFAM" id="SSF46785">
    <property type="entry name" value="Winged helix' DNA-binding domain"/>
    <property type="match status" value="1"/>
</dbReference>
<gene>
    <name evidence="2" type="ORF">CCR94_02025</name>
</gene>
<dbReference type="PANTHER" id="PTHR33169:SF14">
    <property type="entry name" value="TRANSCRIPTIONAL REGULATOR RV3488"/>
    <property type="match status" value="1"/>
</dbReference>
<organism evidence="2 3">
    <name type="scientific">Rhodoblastus sphagnicola</name>
    <dbReference type="NCBI Taxonomy" id="333368"/>
    <lineage>
        <taxon>Bacteria</taxon>
        <taxon>Pseudomonadati</taxon>
        <taxon>Pseudomonadota</taxon>
        <taxon>Alphaproteobacteria</taxon>
        <taxon>Hyphomicrobiales</taxon>
        <taxon>Rhodoblastaceae</taxon>
        <taxon>Rhodoblastus</taxon>
    </lineage>
</organism>